<organism evidence="1 2">
    <name type="scientific">Papillibacter cinnamivorans DSM 12816</name>
    <dbReference type="NCBI Taxonomy" id="1122930"/>
    <lineage>
        <taxon>Bacteria</taxon>
        <taxon>Bacillati</taxon>
        <taxon>Bacillota</taxon>
        <taxon>Clostridia</taxon>
        <taxon>Eubacteriales</taxon>
        <taxon>Oscillospiraceae</taxon>
        <taxon>Papillibacter</taxon>
    </lineage>
</organism>
<dbReference type="Proteomes" id="UP000192790">
    <property type="component" value="Unassembled WGS sequence"/>
</dbReference>
<gene>
    <name evidence="1" type="ORF">SAMN02745168_0617</name>
</gene>
<reference evidence="1 2" key="1">
    <citation type="submission" date="2017-04" db="EMBL/GenBank/DDBJ databases">
        <authorList>
            <person name="Afonso C.L."/>
            <person name="Miller P.J."/>
            <person name="Scott M.A."/>
            <person name="Spackman E."/>
            <person name="Goraichik I."/>
            <person name="Dimitrov K.M."/>
            <person name="Suarez D.L."/>
            <person name="Swayne D.E."/>
        </authorList>
    </citation>
    <scope>NUCLEOTIDE SEQUENCE [LARGE SCALE GENOMIC DNA]</scope>
    <source>
        <strain evidence="1 2">DSM 12816</strain>
    </source>
</reference>
<dbReference type="STRING" id="1122930.SAMN02745168_0617"/>
<dbReference type="AlphaFoldDB" id="A0A1W1YQD2"/>
<sequence>MATPAGIRKLGKLILIYYPEAKVNLGDDFEAEAWAAVLRQASDADILRALAAHVRSGNKFAPNAGEIAALCGLEAAALPKAPSSGRERMMAVYAGIVAYYRELGVPTAVEAKRDGISYRDWCVMVDEAEEKLRLEGKDER</sequence>
<evidence type="ECO:0000313" key="2">
    <source>
        <dbReference type="Proteomes" id="UP000192790"/>
    </source>
</evidence>
<proteinExistence type="predicted"/>
<dbReference type="EMBL" id="FWXW01000001">
    <property type="protein sequence ID" value="SMC38336.1"/>
    <property type="molecule type" value="Genomic_DNA"/>
</dbReference>
<keyword evidence="2" id="KW-1185">Reference proteome</keyword>
<name>A0A1W1YQD2_9FIRM</name>
<evidence type="ECO:0000313" key="1">
    <source>
        <dbReference type="EMBL" id="SMC38336.1"/>
    </source>
</evidence>
<accession>A0A1W1YQD2</accession>
<protein>
    <submittedName>
        <fullName evidence="1">Uncharacterized protein</fullName>
    </submittedName>
</protein>